<evidence type="ECO:0000313" key="2">
    <source>
        <dbReference type="EMBL" id="KAF2711677.1"/>
    </source>
</evidence>
<keyword evidence="3" id="KW-1185">Reference proteome</keyword>
<protein>
    <submittedName>
        <fullName evidence="2">Uncharacterized protein</fullName>
    </submittedName>
</protein>
<organism evidence="2 3">
    <name type="scientific">Pleomassaria siparia CBS 279.74</name>
    <dbReference type="NCBI Taxonomy" id="1314801"/>
    <lineage>
        <taxon>Eukaryota</taxon>
        <taxon>Fungi</taxon>
        <taxon>Dikarya</taxon>
        <taxon>Ascomycota</taxon>
        <taxon>Pezizomycotina</taxon>
        <taxon>Dothideomycetes</taxon>
        <taxon>Pleosporomycetidae</taxon>
        <taxon>Pleosporales</taxon>
        <taxon>Pleomassariaceae</taxon>
        <taxon>Pleomassaria</taxon>
    </lineage>
</organism>
<sequence>MHYPGVIDLQHFSSESLGPFSMFFFPSCHRHQSIAREQKTRVDSACIFLFLLEILHFDYCGVIHVLVSFFSFFDTLSRSLL</sequence>
<name>A0A6G1KH41_9PLEO</name>
<feature type="transmembrane region" description="Helical" evidence="1">
    <location>
        <begin position="46"/>
        <end position="73"/>
    </location>
</feature>
<dbReference type="EMBL" id="MU005767">
    <property type="protein sequence ID" value="KAF2711677.1"/>
    <property type="molecule type" value="Genomic_DNA"/>
</dbReference>
<dbReference type="Proteomes" id="UP000799428">
    <property type="component" value="Unassembled WGS sequence"/>
</dbReference>
<accession>A0A6G1KH41</accession>
<evidence type="ECO:0000313" key="3">
    <source>
        <dbReference type="Proteomes" id="UP000799428"/>
    </source>
</evidence>
<keyword evidence="1" id="KW-1133">Transmembrane helix</keyword>
<keyword evidence="1" id="KW-0472">Membrane</keyword>
<gene>
    <name evidence="2" type="ORF">K504DRAFT_226816</name>
</gene>
<dbReference type="AlphaFoldDB" id="A0A6G1KH41"/>
<proteinExistence type="predicted"/>
<reference evidence="2" key="1">
    <citation type="journal article" date="2020" name="Stud. Mycol.">
        <title>101 Dothideomycetes genomes: a test case for predicting lifestyles and emergence of pathogens.</title>
        <authorList>
            <person name="Haridas S."/>
            <person name="Albert R."/>
            <person name="Binder M."/>
            <person name="Bloem J."/>
            <person name="Labutti K."/>
            <person name="Salamov A."/>
            <person name="Andreopoulos B."/>
            <person name="Baker S."/>
            <person name="Barry K."/>
            <person name="Bills G."/>
            <person name="Bluhm B."/>
            <person name="Cannon C."/>
            <person name="Castanera R."/>
            <person name="Culley D."/>
            <person name="Daum C."/>
            <person name="Ezra D."/>
            <person name="Gonzalez J."/>
            <person name="Henrissat B."/>
            <person name="Kuo A."/>
            <person name="Liang C."/>
            <person name="Lipzen A."/>
            <person name="Lutzoni F."/>
            <person name="Magnuson J."/>
            <person name="Mondo S."/>
            <person name="Nolan M."/>
            <person name="Ohm R."/>
            <person name="Pangilinan J."/>
            <person name="Park H.-J."/>
            <person name="Ramirez L."/>
            <person name="Alfaro M."/>
            <person name="Sun H."/>
            <person name="Tritt A."/>
            <person name="Yoshinaga Y."/>
            <person name="Zwiers L.-H."/>
            <person name="Turgeon B."/>
            <person name="Goodwin S."/>
            <person name="Spatafora J."/>
            <person name="Crous P."/>
            <person name="Grigoriev I."/>
        </authorList>
    </citation>
    <scope>NUCLEOTIDE SEQUENCE</scope>
    <source>
        <strain evidence="2">CBS 279.74</strain>
    </source>
</reference>
<keyword evidence="1" id="KW-0812">Transmembrane</keyword>
<evidence type="ECO:0000256" key="1">
    <source>
        <dbReference type="SAM" id="Phobius"/>
    </source>
</evidence>